<dbReference type="InterPro" id="IPR013651">
    <property type="entry name" value="ATP-grasp_RimK-type"/>
</dbReference>
<dbReference type="PROSITE" id="PS50975">
    <property type="entry name" value="ATP_GRASP"/>
    <property type="match status" value="1"/>
</dbReference>
<feature type="domain" description="ATP-grasp" evidence="2">
    <location>
        <begin position="287"/>
        <end position="478"/>
    </location>
</feature>
<dbReference type="Proteomes" id="UP000002572">
    <property type="component" value="Chromosome"/>
</dbReference>
<dbReference type="RefSeq" id="WP_013506272.1">
    <property type="nucleotide sequence ID" value="NC_014836.1"/>
</dbReference>
<dbReference type="GO" id="GO:0009432">
    <property type="term" value="P:SOS response"/>
    <property type="evidence" value="ECO:0007669"/>
    <property type="project" value="TreeGrafter"/>
</dbReference>
<dbReference type="eggNOG" id="COG0189">
    <property type="taxonomic scope" value="Bacteria"/>
</dbReference>
<dbReference type="InParanoid" id="E6W0P7"/>
<evidence type="ECO:0000256" key="1">
    <source>
        <dbReference type="PROSITE-ProRule" id="PRU00409"/>
    </source>
</evidence>
<dbReference type="Pfam" id="PF08443">
    <property type="entry name" value="RimK"/>
    <property type="match status" value="1"/>
</dbReference>
<keyword evidence="4" id="KW-1185">Reference proteome</keyword>
<dbReference type="Gene3D" id="3.30.470.20">
    <property type="entry name" value="ATP-grasp fold, B domain"/>
    <property type="match status" value="1"/>
</dbReference>
<dbReference type="Pfam" id="PF14401">
    <property type="entry name" value="RLAN"/>
    <property type="match status" value="1"/>
</dbReference>
<dbReference type="InterPro" id="IPR013815">
    <property type="entry name" value="ATP_grasp_subdomain_1"/>
</dbReference>
<dbReference type="STRING" id="653733.Selin_1662"/>
<dbReference type="GO" id="GO:0018169">
    <property type="term" value="F:ribosomal S6-glutamic acid ligase activity"/>
    <property type="evidence" value="ECO:0007669"/>
    <property type="project" value="TreeGrafter"/>
</dbReference>
<keyword evidence="1" id="KW-0547">Nucleotide-binding</keyword>
<dbReference type="AlphaFoldDB" id="E6W0P7"/>
<keyword evidence="1" id="KW-0067">ATP-binding</keyword>
<sequence length="489" mass="56355">MHALIVVNDPADWELDIPGVEMVSAWSYLTCDSYSKMRRLRIYNLCRSYSYQSFGYYVSLLAAARGHKPFPTVKAIQDMESSSIVRLMSSEMDKLIQKNLGYLQSDSFELSIYFGRNLAKRYDRLSAYLYRFFEAPFLRAYFQKVGNRWQLETVTPIAANDIPDDHKEFIAATAKEFFPRQRTLAPRRAARRYDLAILVNRDEALPPSDEKALNRFVKAANGLGLAVEFIGLEDFARLPEFDALFIRETTNVNHHTYRFARKAEAEGLVVVDDSLSILKCSNKVYLNELLESKKLPTPRTIVIHRDNLDVVVEQLTFPVIIKQPDSSFSQGVLKAENIERYHEITSRMLEDSALLIVQEFIPTSFDWRVVVFDGHPLCVCKYYMAARHWQILRKDAKTGRFSAGKAETFAVEHAPRQVVELALKAANLIGDGLYGVDIKQRDKELYVIEVNDNPNIDSGVEDLVLKDELYERIMRVFLKRIERRKEVGY</sequence>
<reference evidence="3 4" key="1">
    <citation type="submission" date="2010-12" db="EMBL/GenBank/DDBJ databases">
        <title>Complete sequence of Desulfurispirillum indicum S5.</title>
        <authorList>
            <consortium name="US DOE Joint Genome Institute"/>
            <person name="Lucas S."/>
            <person name="Copeland A."/>
            <person name="Lapidus A."/>
            <person name="Cheng J.-F."/>
            <person name="Goodwin L."/>
            <person name="Pitluck S."/>
            <person name="Chertkov O."/>
            <person name="Held B."/>
            <person name="Detter J.C."/>
            <person name="Han C."/>
            <person name="Tapia R."/>
            <person name="Land M."/>
            <person name="Hauser L."/>
            <person name="Kyrpides N."/>
            <person name="Ivanova N."/>
            <person name="Mikhailova N."/>
            <person name="Haggblom M."/>
            <person name="Rauschenbach I."/>
            <person name="Bini E."/>
            <person name="Woyke T."/>
        </authorList>
    </citation>
    <scope>NUCLEOTIDE SEQUENCE [LARGE SCALE GENOMIC DNA]</scope>
    <source>
        <strain evidence="4">ATCC BAA-1389 / DSM 22839 / S5</strain>
    </source>
</reference>
<accession>E6W0P7</accession>
<gene>
    <name evidence="3" type="ordered locus">Selin_1662</name>
</gene>
<dbReference type="GO" id="GO:0005524">
    <property type="term" value="F:ATP binding"/>
    <property type="evidence" value="ECO:0007669"/>
    <property type="project" value="UniProtKB-UniRule"/>
</dbReference>
<proteinExistence type="predicted"/>
<dbReference type="InterPro" id="IPR025839">
    <property type="entry name" value="RLAN_dom"/>
</dbReference>
<dbReference type="SUPFAM" id="SSF56059">
    <property type="entry name" value="Glutathione synthetase ATP-binding domain-like"/>
    <property type="match status" value="1"/>
</dbReference>
<evidence type="ECO:0000313" key="3">
    <source>
        <dbReference type="EMBL" id="ADU66392.1"/>
    </source>
</evidence>
<dbReference type="Gene3D" id="3.30.1490.20">
    <property type="entry name" value="ATP-grasp fold, A domain"/>
    <property type="match status" value="1"/>
</dbReference>
<name>E6W0P7_DESIS</name>
<dbReference type="PANTHER" id="PTHR21621:SF0">
    <property type="entry name" value="BETA-CITRYLGLUTAMATE SYNTHASE B-RELATED"/>
    <property type="match status" value="1"/>
</dbReference>
<dbReference type="GO" id="GO:0046872">
    <property type="term" value="F:metal ion binding"/>
    <property type="evidence" value="ECO:0007669"/>
    <property type="project" value="InterPro"/>
</dbReference>
<protein>
    <submittedName>
        <fullName evidence="3">RimK domain protein ATP-grasp</fullName>
    </submittedName>
</protein>
<organism evidence="3 4">
    <name type="scientific">Desulfurispirillum indicum (strain ATCC BAA-1389 / DSM 22839 / S5)</name>
    <dbReference type="NCBI Taxonomy" id="653733"/>
    <lineage>
        <taxon>Bacteria</taxon>
        <taxon>Pseudomonadati</taxon>
        <taxon>Chrysiogenota</taxon>
        <taxon>Chrysiogenia</taxon>
        <taxon>Chrysiogenales</taxon>
        <taxon>Chrysiogenaceae</taxon>
        <taxon>Desulfurispirillum</taxon>
    </lineage>
</organism>
<evidence type="ECO:0000313" key="4">
    <source>
        <dbReference type="Proteomes" id="UP000002572"/>
    </source>
</evidence>
<dbReference type="InterPro" id="IPR011761">
    <property type="entry name" value="ATP-grasp"/>
</dbReference>
<evidence type="ECO:0000259" key="2">
    <source>
        <dbReference type="PROSITE" id="PS50975"/>
    </source>
</evidence>
<dbReference type="KEGG" id="din:Selin_1662"/>
<dbReference type="GO" id="GO:0005737">
    <property type="term" value="C:cytoplasm"/>
    <property type="evidence" value="ECO:0007669"/>
    <property type="project" value="TreeGrafter"/>
</dbReference>
<dbReference type="EMBL" id="CP002432">
    <property type="protein sequence ID" value="ADU66392.1"/>
    <property type="molecule type" value="Genomic_DNA"/>
</dbReference>
<dbReference type="HOGENOM" id="CLU_016765_0_0_0"/>
<dbReference type="OrthoDB" id="9800957at2"/>
<dbReference type="PANTHER" id="PTHR21621">
    <property type="entry name" value="RIBOSOMAL PROTEIN S6 MODIFICATION PROTEIN"/>
    <property type="match status" value="1"/>
</dbReference>